<accession>A0A8K0HX19</accession>
<name>A0A8K0HX19_COCNU</name>
<comment type="caution">
    <text evidence="2">The sequence shown here is derived from an EMBL/GenBank/DDBJ whole genome shotgun (WGS) entry which is preliminary data.</text>
</comment>
<evidence type="ECO:0000313" key="2">
    <source>
        <dbReference type="EMBL" id="KAG1327785.1"/>
    </source>
</evidence>
<gene>
    <name evidence="2" type="ORF">COCNU_01G017190</name>
</gene>
<sequence length="89" mass="9238">MGMAKYDPTHIRPVHAIRSAACTNQPLPDRGPPPVPPPMASSSVCSTSQAGASDLLLTIGGGDLGVLGSDRLMTLLHPFLLTVALLAFF</sequence>
<organism evidence="2 3">
    <name type="scientific">Cocos nucifera</name>
    <name type="common">Coconut palm</name>
    <dbReference type="NCBI Taxonomy" id="13894"/>
    <lineage>
        <taxon>Eukaryota</taxon>
        <taxon>Viridiplantae</taxon>
        <taxon>Streptophyta</taxon>
        <taxon>Embryophyta</taxon>
        <taxon>Tracheophyta</taxon>
        <taxon>Spermatophyta</taxon>
        <taxon>Magnoliopsida</taxon>
        <taxon>Liliopsida</taxon>
        <taxon>Arecaceae</taxon>
        <taxon>Arecoideae</taxon>
        <taxon>Cocoseae</taxon>
        <taxon>Attaleinae</taxon>
        <taxon>Cocos</taxon>
    </lineage>
</organism>
<protein>
    <submittedName>
        <fullName evidence="2">Uncharacterized protein</fullName>
    </submittedName>
</protein>
<feature type="compositionally biased region" description="Pro residues" evidence="1">
    <location>
        <begin position="29"/>
        <end position="39"/>
    </location>
</feature>
<dbReference type="Proteomes" id="UP000797356">
    <property type="component" value="Chromosome 1"/>
</dbReference>
<reference evidence="2" key="2">
    <citation type="submission" date="2019-07" db="EMBL/GenBank/DDBJ databases">
        <authorList>
            <person name="Yang Y."/>
            <person name="Bocs S."/>
            <person name="Baudouin L."/>
        </authorList>
    </citation>
    <scope>NUCLEOTIDE SEQUENCE</scope>
    <source>
        <tissue evidence="2">Spear leaf of Hainan Tall coconut</tissue>
    </source>
</reference>
<proteinExistence type="predicted"/>
<evidence type="ECO:0000313" key="3">
    <source>
        <dbReference type="Proteomes" id="UP000797356"/>
    </source>
</evidence>
<evidence type="ECO:0000256" key="1">
    <source>
        <dbReference type="SAM" id="MobiDB-lite"/>
    </source>
</evidence>
<dbReference type="AlphaFoldDB" id="A0A8K0HX19"/>
<keyword evidence="3" id="KW-1185">Reference proteome</keyword>
<feature type="region of interest" description="Disordered" evidence="1">
    <location>
        <begin position="23"/>
        <end position="46"/>
    </location>
</feature>
<reference evidence="2" key="1">
    <citation type="journal article" date="2017" name="Gigascience">
        <title>The genome draft of coconut (Cocos nucifera).</title>
        <authorList>
            <person name="Xiao Y."/>
            <person name="Xu P."/>
            <person name="Fan H."/>
            <person name="Baudouin L."/>
            <person name="Xia W."/>
            <person name="Bocs S."/>
            <person name="Xu J."/>
            <person name="Li Q."/>
            <person name="Guo A."/>
            <person name="Zhou L."/>
            <person name="Li J."/>
            <person name="Wu Y."/>
            <person name="Ma Z."/>
            <person name="Armero A."/>
            <person name="Issali A.E."/>
            <person name="Liu N."/>
            <person name="Peng M."/>
            <person name="Yang Y."/>
        </authorList>
    </citation>
    <scope>NUCLEOTIDE SEQUENCE</scope>
    <source>
        <tissue evidence="2">Spear leaf of Hainan Tall coconut</tissue>
    </source>
</reference>
<dbReference type="EMBL" id="CM017872">
    <property type="protein sequence ID" value="KAG1327785.1"/>
    <property type="molecule type" value="Genomic_DNA"/>
</dbReference>